<reference evidence="1" key="1">
    <citation type="submission" date="2021-03" db="EMBL/GenBank/DDBJ databases">
        <title>Evolutionary priming and transition to the ectomycorrhizal habit in an iconic lineage of mushroom-forming fungi: is preadaptation a requirement?</title>
        <authorList>
            <consortium name="DOE Joint Genome Institute"/>
            <person name="Looney B.P."/>
            <person name="Miyauchi S."/>
            <person name="Morin E."/>
            <person name="Drula E."/>
            <person name="Courty P.E."/>
            <person name="Chicoki N."/>
            <person name="Fauchery L."/>
            <person name="Kohler A."/>
            <person name="Kuo A."/>
            <person name="LaButti K."/>
            <person name="Pangilinan J."/>
            <person name="Lipzen A."/>
            <person name="Riley R."/>
            <person name="Andreopoulos W."/>
            <person name="He G."/>
            <person name="Johnson J."/>
            <person name="Barry K.W."/>
            <person name="Grigoriev I.V."/>
            <person name="Nagy L."/>
            <person name="Hibbett D."/>
            <person name="Henrissat B."/>
            <person name="Matheny P.B."/>
            <person name="Labbe J."/>
            <person name="Martin A.F."/>
        </authorList>
    </citation>
    <scope>NUCLEOTIDE SEQUENCE</scope>
    <source>
        <strain evidence="1">BPL698</strain>
    </source>
</reference>
<protein>
    <submittedName>
        <fullName evidence="1">Uncharacterized protein</fullName>
    </submittedName>
</protein>
<proteinExistence type="predicted"/>
<name>A0ACC0TT56_9AGAM</name>
<evidence type="ECO:0000313" key="1">
    <source>
        <dbReference type="EMBL" id="KAI9441123.1"/>
    </source>
</evidence>
<comment type="caution">
    <text evidence="1">The sequence shown here is derived from an EMBL/GenBank/DDBJ whole genome shotgun (WGS) entry which is preliminary data.</text>
</comment>
<gene>
    <name evidence="1" type="ORF">F5148DRAFT_1293407</name>
</gene>
<dbReference type="Proteomes" id="UP001207468">
    <property type="component" value="Unassembled WGS sequence"/>
</dbReference>
<sequence length="103" mass="10933">MTFSSLPSGAEEVTSLVSFTENDVGVTSIEISVYNSGPKTAKAFPEKGDSGALVWHMKKGKAFIIDQLHLGLNKGGSTANHMTYCTPGEKLKSACGNFALMFT</sequence>
<keyword evidence="2" id="KW-1185">Reference proteome</keyword>
<accession>A0ACC0TT56</accession>
<dbReference type="EMBL" id="JAGFNK010000747">
    <property type="protein sequence ID" value="KAI9441123.1"/>
    <property type="molecule type" value="Genomic_DNA"/>
</dbReference>
<evidence type="ECO:0000313" key="2">
    <source>
        <dbReference type="Proteomes" id="UP001207468"/>
    </source>
</evidence>
<organism evidence="1 2">
    <name type="scientific">Russula earlei</name>
    <dbReference type="NCBI Taxonomy" id="71964"/>
    <lineage>
        <taxon>Eukaryota</taxon>
        <taxon>Fungi</taxon>
        <taxon>Dikarya</taxon>
        <taxon>Basidiomycota</taxon>
        <taxon>Agaricomycotina</taxon>
        <taxon>Agaricomycetes</taxon>
        <taxon>Russulales</taxon>
        <taxon>Russulaceae</taxon>
        <taxon>Russula</taxon>
    </lineage>
</organism>